<feature type="compositionally biased region" description="Low complexity" evidence="3">
    <location>
        <begin position="12"/>
        <end position="22"/>
    </location>
</feature>
<dbReference type="Gene3D" id="3.30.530.20">
    <property type="match status" value="1"/>
</dbReference>
<dbReference type="GO" id="GO:0008289">
    <property type="term" value="F:lipid binding"/>
    <property type="evidence" value="ECO:0007669"/>
    <property type="project" value="InterPro"/>
</dbReference>
<sequence>MTSNLIDKDSIHSSSSSSSSSSIIVHDNYREKSLLLSCCGCSRTYKNSQSLLRTVEDTNLNEQQCFFKRIQFFKAKKRKRSARKQYQETVSFESTAANGRLVIQTEKLSNDNEKQQSNITLPSSSEFHRDLFMKYSHRPLRNSQSIPYLNQFDTMRNLNNSIDSYSFTDIEVASSINEENNEQICINQCTTPISIVSNNFSFATTNLSTYSTQSLLRKLLDKAQVLDEYYNNIVNRNANQTLSFLSKSSNSLLGRSNATSCSVLHRFQSNDSFKKSSRRKYHHFNDSSRCNLYTDEDNILRELIRFNNDIDLILSRLEMEGENLQQQQQQQQQQTTNHSLSNENLIQETNINPTDDTILDVNPQTNDQEEIEQKNLIEIITMRTDNNNEINIHLLLSNDINRLRESALSKLIKMTQDNCNSDNVHNYETITLVKLHKLPKSTTWKGKRVFGVPLRIYQQTTGHILPIAIINALQYIRTHANKCDGLFRKPGVKSKIDHLRTQIEATTNYNDEKILETIKFDEYQPFVVADVIRQYFRELPECIIPPSITRLLCDLFKCVAQEEQLLAIRYTFLILPDESREVLETILRFLLDVSIRSGNNQITCRNLARIFLPSVFQSFYDIHHTSSKILWWKWKKEKQDTIQQENERLLLEHCLMTMILNVDLLCRIPSTLTDELKLPSVRKTQRLDELVRNACNGEFHMKKYISKNCEEFFQRLSNIKFKNVQTNIDGVNISIHKPSITSTLNTNENNLPIWKCSIDIPNTNVKQVYQRILHENCLWNNHFAESRTVEKIDDDKEIVQYVINLLDFIPVRSFCEFRFSKKVTLRSAPDANAILISAISIDHLQNHFLPGSIGVTYNMHYYLKPSTIQPGNTTVTQVACVDYSGRSTQWYENVYGSLLAHNLISLRDTFTNAKIVRV</sequence>
<dbReference type="AlphaFoldDB" id="A0A813RYG9"/>
<gene>
    <name evidence="5" type="ORF">JXQ802_LOCUS3554</name>
</gene>
<protein>
    <recommendedName>
        <fullName evidence="4">Rho-GAP domain-containing protein</fullName>
    </recommendedName>
</protein>
<dbReference type="InterPro" id="IPR023393">
    <property type="entry name" value="START-like_dom_sf"/>
</dbReference>
<dbReference type="Gene3D" id="1.10.555.10">
    <property type="entry name" value="Rho GTPase activation protein"/>
    <property type="match status" value="1"/>
</dbReference>
<feature type="region of interest" description="Disordered" evidence="3">
    <location>
        <begin position="1"/>
        <end position="22"/>
    </location>
</feature>
<dbReference type="Pfam" id="PF00620">
    <property type="entry name" value="RhoGAP"/>
    <property type="match status" value="1"/>
</dbReference>
<keyword evidence="1" id="KW-0343">GTPase activation</keyword>
<feature type="compositionally biased region" description="Basic and acidic residues" evidence="3">
    <location>
        <begin position="1"/>
        <end position="11"/>
    </location>
</feature>
<dbReference type="EMBL" id="CAJNOL010000048">
    <property type="protein sequence ID" value="CAF0787366.1"/>
    <property type="molecule type" value="Genomic_DNA"/>
</dbReference>
<evidence type="ECO:0000259" key="4">
    <source>
        <dbReference type="PROSITE" id="PS50238"/>
    </source>
</evidence>
<evidence type="ECO:0000313" key="5">
    <source>
        <dbReference type="EMBL" id="CAF0787366.1"/>
    </source>
</evidence>
<dbReference type="InterPro" id="IPR000198">
    <property type="entry name" value="RhoGAP_dom"/>
</dbReference>
<dbReference type="GO" id="GO:0030036">
    <property type="term" value="P:actin cytoskeleton organization"/>
    <property type="evidence" value="ECO:0007669"/>
    <property type="project" value="TreeGrafter"/>
</dbReference>
<evidence type="ECO:0000256" key="1">
    <source>
        <dbReference type="ARBA" id="ARBA00022468"/>
    </source>
</evidence>
<accession>A0A813RYG9</accession>
<dbReference type="GO" id="GO:0035023">
    <property type="term" value="P:regulation of Rho protein signal transduction"/>
    <property type="evidence" value="ECO:0007669"/>
    <property type="project" value="TreeGrafter"/>
</dbReference>
<dbReference type="InterPro" id="IPR002913">
    <property type="entry name" value="START_lipid-bd_dom"/>
</dbReference>
<evidence type="ECO:0000313" key="6">
    <source>
        <dbReference type="Proteomes" id="UP000663870"/>
    </source>
</evidence>
<dbReference type="InterPro" id="IPR008936">
    <property type="entry name" value="Rho_GTPase_activation_prot"/>
</dbReference>
<feature type="region of interest" description="Disordered" evidence="3">
    <location>
        <begin position="348"/>
        <end position="367"/>
    </location>
</feature>
<reference evidence="5" key="1">
    <citation type="submission" date="2021-02" db="EMBL/GenBank/DDBJ databases">
        <authorList>
            <person name="Nowell W R."/>
        </authorList>
    </citation>
    <scope>NUCLEOTIDE SEQUENCE</scope>
</reference>
<dbReference type="SUPFAM" id="SSF55961">
    <property type="entry name" value="Bet v1-like"/>
    <property type="match status" value="1"/>
</dbReference>
<dbReference type="SMART" id="SM00324">
    <property type="entry name" value="RhoGAP"/>
    <property type="match status" value="1"/>
</dbReference>
<comment type="caution">
    <text evidence="5">The sequence shown here is derived from an EMBL/GenBank/DDBJ whole genome shotgun (WGS) entry which is preliminary data.</text>
</comment>
<proteinExistence type="predicted"/>
<dbReference type="PANTHER" id="PTHR12659:SF7">
    <property type="entry name" value="CROSSVEINLESS C, ISOFORM C"/>
    <property type="match status" value="1"/>
</dbReference>
<organism evidence="5 6">
    <name type="scientific">Rotaria sordida</name>
    <dbReference type="NCBI Taxonomy" id="392033"/>
    <lineage>
        <taxon>Eukaryota</taxon>
        <taxon>Metazoa</taxon>
        <taxon>Spiralia</taxon>
        <taxon>Gnathifera</taxon>
        <taxon>Rotifera</taxon>
        <taxon>Eurotatoria</taxon>
        <taxon>Bdelloidea</taxon>
        <taxon>Philodinida</taxon>
        <taxon>Philodinidae</taxon>
        <taxon>Rotaria</taxon>
    </lineage>
</organism>
<dbReference type="Proteomes" id="UP000663870">
    <property type="component" value="Unassembled WGS sequence"/>
</dbReference>
<dbReference type="GO" id="GO:0005096">
    <property type="term" value="F:GTPase activator activity"/>
    <property type="evidence" value="ECO:0007669"/>
    <property type="project" value="UniProtKB-KW"/>
</dbReference>
<evidence type="ECO:0000256" key="3">
    <source>
        <dbReference type="SAM" id="MobiDB-lite"/>
    </source>
</evidence>
<evidence type="ECO:0000256" key="2">
    <source>
        <dbReference type="ARBA" id="ARBA00022553"/>
    </source>
</evidence>
<dbReference type="PROSITE" id="PS50238">
    <property type="entry name" value="RHOGAP"/>
    <property type="match status" value="1"/>
</dbReference>
<dbReference type="SUPFAM" id="SSF48350">
    <property type="entry name" value="GTPase activation domain, GAP"/>
    <property type="match status" value="1"/>
</dbReference>
<dbReference type="PANTHER" id="PTHR12659">
    <property type="entry name" value="RHO-TYPE GTPASE ACTIVATING PROTEIN"/>
    <property type="match status" value="1"/>
</dbReference>
<feature type="domain" description="Rho-GAP" evidence="4">
    <location>
        <begin position="452"/>
        <end position="658"/>
    </location>
</feature>
<keyword evidence="6" id="KW-1185">Reference proteome</keyword>
<keyword evidence="2" id="KW-0597">Phosphoprotein</keyword>
<name>A0A813RYG9_9BILA</name>
<dbReference type="Pfam" id="PF01852">
    <property type="entry name" value="START"/>
    <property type="match status" value="1"/>
</dbReference>
<dbReference type="GO" id="GO:0007165">
    <property type="term" value="P:signal transduction"/>
    <property type="evidence" value="ECO:0007669"/>
    <property type="project" value="InterPro"/>
</dbReference>